<dbReference type="Pfam" id="PF12833">
    <property type="entry name" value="HTH_18"/>
    <property type="match status" value="1"/>
</dbReference>
<dbReference type="InterPro" id="IPR029062">
    <property type="entry name" value="Class_I_gatase-like"/>
</dbReference>
<dbReference type="InterPro" id="IPR018062">
    <property type="entry name" value="HTH_AraC-typ_CS"/>
</dbReference>
<dbReference type="PANTHER" id="PTHR43130:SF3">
    <property type="entry name" value="HTH-TYPE TRANSCRIPTIONAL REGULATOR RV1931C"/>
    <property type="match status" value="1"/>
</dbReference>
<dbReference type="Proteomes" id="UP000809349">
    <property type="component" value="Unassembled WGS sequence"/>
</dbReference>
<dbReference type="InterPro" id="IPR002818">
    <property type="entry name" value="DJ-1/PfpI"/>
</dbReference>
<dbReference type="PANTHER" id="PTHR43130">
    <property type="entry name" value="ARAC-FAMILY TRANSCRIPTIONAL REGULATOR"/>
    <property type="match status" value="1"/>
</dbReference>
<comment type="caution">
    <text evidence="5">The sequence shown here is derived from an EMBL/GenBank/DDBJ whole genome shotgun (WGS) entry which is preliminary data.</text>
</comment>
<keyword evidence="3" id="KW-0804">Transcription</keyword>
<gene>
    <name evidence="5" type="ORF">I4X03_000965</name>
</gene>
<evidence type="ECO:0000259" key="4">
    <source>
        <dbReference type="PROSITE" id="PS01124"/>
    </source>
</evidence>
<dbReference type="EMBL" id="JAFBIL020000001">
    <property type="protein sequence ID" value="MBZ2205827.1"/>
    <property type="molecule type" value="Genomic_DNA"/>
</dbReference>
<dbReference type="Pfam" id="PF01965">
    <property type="entry name" value="DJ-1_PfpI"/>
    <property type="match status" value="1"/>
</dbReference>
<keyword evidence="6" id="KW-1185">Reference proteome</keyword>
<feature type="domain" description="HTH araC/xylS-type" evidence="4">
    <location>
        <begin position="230"/>
        <end position="328"/>
    </location>
</feature>
<reference evidence="5 6" key="2">
    <citation type="submission" date="2021-08" db="EMBL/GenBank/DDBJ databases">
        <title>Massilia sp. R798.</title>
        <authorList>
            <person name="Baek J.H."/>
            <person name="Jung H.S."/>
            <person name="Kim K.R."/>
            <person name="Jeon C.O."/>
        </authorList>
    </citation>
    <scope>NUCLEOTIDE SEQUENCE [LARGE SCALE GENOMIC DNA]</scope>
    <source>
        <strain evidence="5 6">R798</strain>
    </source>
</reference>
<sequence length="330" mass="35664">MKVRPPSAIDIWVLVFPNFLLLDATGPVQVFSTANDEARDAGMPEPYRIRFLAAGGGAVASSSGVRMLADPLPRRHPAGATLIVSGGRVDDLPSADRPADRATLRWVGKAGQAAARCCSVCTGSFVLARAGLLKGRRVITHWADVAALRSEHPDLQVHDDALHIQDGKFYTSAGISAGMDLALSLVEQDLGREKALAVAKRMVLFLKRSGGQRQFSSELMAQSQAEGTSAQLTAWLRPRLHQQVDVAQMAAACALSARTLHRKLRDEVDLTPGELLARLRMEVACGLLEQPGMTVKRAARQSGYGSEYNLRRAFSLQLGVLPSEYQARFA</sequence>
<evidence type="ECO:0000256" key="2">
    <source>
        <dbReference type="ARBA" id="ARBA00023125"/>
    </source>
</evidence>
<dbReference type="SMART" id="SM00342">
    <property type="entry name" value="HTH_ARAC"/>
    <property type="match status" value="1"/>
</dbReference>
<dbReference type="SUPFAM" id="SSF46689">
    <property type="entry name" value="Homeodomain-like"/>
    <property type="match status" value="1"/>
</dbReference>
<evidence type="ECO:0000313" key="5">
    <source>
        <dbReference type="EMBL" id="MBZ2205827.1"/>
    </source>
</evidence>
<reference evidence="5 6" key="1">
    <citation type="submission" date="2021-01" db="EMBL/GenBank/DDBJ databases">
        <authorList>
            <person name="Ruan W."/>
            <person name="Khan S.A."/>
            <person name="Jeon C.O."/>
        </authorList>
    </citation>
    <scope>NUCLEOTIDE SEQUENCE [LARGE SCALE GENOMIC DNA]</scope>
    <source>
        <strain evidence="5 6">R798</strain>
    </source>
</reference>
<dbReference type="InterPro" id="IPR052158">
    <property type="entry name" value="INH-QAR"/>
</dbReference>
<dbReference type="Gene3D" id="1.10.10.60">
    <property type="entry name" value="Homeodomain-like"/>
    <property type="match status" value="1"/>
</dbReference>
<organism evidence="5 6">
    <name type="scientific">Massilia soli</name>
    <dbReference type="NCBI Taxonomy" id="2792854"/>
    <lineage>
        <taxon>Bacteria</taxon>
        <taxon>Pseudomonadati</taxon>
        <taxon>Pseudomonadota</taxon>
        <taxon>Betaproteobacteria</taxon>
        <taxon>Burkholderiales</taxon>
        <taxon>Oxalobacteraceae</taxon>
        <taxon>Telluria group</taxon>
        <taxon>Massilia</taxon>
    </lineage>
</organism>
<dbReference type="CDD" id="cd03137">
    <property type="entry name" value="GATase1_AraC_1"/>
    <property type="match status" value="1"/>
</dbReference>
<proteinExistence type="predicted"/>
<dbReference type="Gene3D" id="3.40.50.880">
    <property type="match status" value="1"/>
</dbReference>
<evidence type="ECO:0000256" key="1">
    <source>
        <dbReference type="ARBA" id="ARBA00023015"/>
    </source>
</evidence>
<keyword evidence="1" id="KW-0805">Transcription regulation</keyword>
<evidence type="ECO:0000313" key="6">
    <source>
        <dbReference type="Proteomes" id="UP000809349"/>
    </source>
</evidence>
<dbReference type="PROSITE" id="PS00041">
    <property type="entry name" value="HTH_ARAC_FAMILY_1"/>
    <property type="match status" value="1"/>
</dbReference>
<accession>A0ABS7SIH4</accession>
<dbReference type="InterPro" id="IPR018060">
    <property type="entry name" value="HTH_AraC"/>
</dbReference>
<name>A0ABS7SIH4_9BURK</name>
<evidence type="ECO:0000256" key="3">
    <source>
        <dbReference type="ARBA" id="ARBA00023163"/>
    </source>
</evidence>
<dbReference type="SUPFAM" id="SSF52317">
    <property type="entry name" value="Class I glutamine amidotransferase-like"/>
    <property type="match status" value="1"/>
</dbReference>
<keyword evidence="2" id="KW-0238">DNA-binding</keyword>
<dbReference type="InterPro" id="IPR009057">
    <property type="entry name" value="Homeodomain-like_sf"/>
</dbReference>
<dbReference type="PROSITE" id="PS01124">
    <property type="entry name" value="HTH_ARAC_FAMILY_2"/>
    <property type="match status" value="1"/>
</dbReference>
<protein>
    <submittedName>
        <fullName evidence="5">Helix-turn-helix domain-containing protein</fullName>
    </submittedName>
</protein>